<sequence length="83" mass="9039">MIFMNVKKAYSLELGSENDRGVADESVPHESKSSEKNSNRDNINPSAAGWIVTGETNERYPREPPNDTGPLESSIKGDAETAT</sequence>
<dbReference type="AlphaFoldDB" id="A0AAD5QP25"/>
<proteinExistence type="predicted"/>
<name>A0AAD5QP25_PARTN</name>
<accession>A0AAD5QP25</accession>
<organism evidence="2 3">
    <name type="scientific">Parelaphostrongylus tenuis</name>
    <name type="common">Meningeal worm</name>
    <dbReference type="NCBI Taxonomy" id="148309"/>
    <lineage>
        <taxon>Eukaryota</taxon>
        <taxon>Metazoa</taxon>
        <taxon>Ecdysozoa</taxon>
        <taxon>Nematoda</taxon>
        <taxon>Chromadorea</taxon>
        <taxon>Rhabditida</taxon>
        <taxon>Rhabditina</taxon>
        <taxon>Rhabditomorpha</taxon>
        <taxon>Strongyloidea</taxon>
        <taxon>Metastrongylidae</taxon>
        <taxon>Parelaphostrongylus</taxon>
    </lineage>
</organism>
<comment type="caution">
    <text evidence="2">The sequence shown here is derived from an EMBL/GenBank/DDBJ whole genome shotgun (WGS) entry which is preliminary data.</text>
</comment>
<dbReference type="Proteomes" id="UP001196413">
    <property type="component" value="Unassembled WGS sequence"/>
</dbReference>
<feature type="compositionally biased region" description="Basic and acidic residues" evidence="1">
    <location>
        <begin position="56"/>
        <end position="65"/>
    </location>
</feature>
<protein>
    <submittedName>
        <fullName evidence="2">Uncharacterized protein</fullName>
    </submittedName>
</protein>
<reference evidence="2" key="1">
    <citation type="submission" date="2021-06" db="EMBL/GenBank/DDBJ databases">
        <title>Parelaphostrongylus tenuis whole genome reference sequence.</title>
        <authorList>
            <person name="Garwood T.J."/>
            <person name="Larsen P.A."/>
            <person name="Fountain-Jones N.M."/>
            <person name="Garbe J.R."/>
            <person name="Macchietto M.G."/>
            <person name="Kania S.A."/>
            <person name="Gerhold R.W."/>
            <person name="Richards J.E."/>
            <person name="Wolf T.M."/>
        </authorList>
    </citation>
    <scope>NUCLEOTIDE SEQUENCE</scope>
    <source>
        <strain evidence="2">MNPRO001-30</strain>
        <tissue evidence="2">Meninges</tissue>
    </source>
</reference>
<keyword evidence="3" id="KW-1185">Reference proteome</keyword>
<feature type="compositionally biased region" description="Basic and acidic residues" evidence="1">
    <location>
        <begin position="17"/>
        <end position="39"/>
    </location>
</feature>
<feature type="region of interest" description="Disordered" evidence="1">
    <location>
        <begin position="13"/>
        <end position="83"/>
    </location>
</feature>
<evidence type="ECO:0000313" key="3">
    <source>
        <dbReference type="Proteomes" id="UP001196413"/>
    </source>
</evidence>
<gene>
    <name evidence="2" type="ORF">KIN20_014119</name>
</gene>
<dbReference type="EMBL" id="JAHQIW010002797">
    <property type="protein sequence ID" value="KAJ1356409.1"/>
    <property type="molecule type" value="Genomic_DNA"/>
</dbReference>
<evidence type="ECO:0000313" key="2">
    <source>
        <dbReference type="EMBL" id="KAJ1356409.1"/>
    </source>
</evidence>
<evidence type="ECO:0000256" key="1">
    <source>
        <dbReference type="SAM" id="MobiDB-lite"/>
    </source>
</evidence>